<reference evidence="3" key="1">
    <citation type="journal article" date="2017" name="Nat. Commun.">
        <title>The asparagus genome sheds light on the origin and evolution of a young Y chromosome.</title>
        <authorList>
            <person name="Harkess A."/>
            <person name="Zhou J."/>
            <person name="Xu C."/>
            <person name="Bowers J.E."/>
            <person name="Van der Hulst R."/>
            <person name="Ayyampalayam S."/>
            <person name="Mercati F."/>
            <person name="Riccardi P."/>
            <person name="McKain M.R."/>
            <person name="Kakrana A."/>
            <person name="Tang H."/>
            <person name="Ray J."/>
            <person name="Groenendijk J."/>
            <person name="Arikit S."/>
            <person name="Mathioni S.M."/>
            <person name="Nakano M."/>
            <person name="Shan H."/>
            <person name="Telgmann-Rauber A."/>
            <person name="Kanno A."/>
            <person name="Yue Z."/>
            <person name="Chen H."/>
            <person name="Li W."/>
            <person name="Chen Y."/>
            <person name="Xu X."/>
            <person name="Zhang Y."/>
            <person name="Luo S."/>
            <person name="Chen H."/>
            <person name="Gao J."/>
            <person name="Mao Z."/>
            <person name="Pires J.C."/>
            <person name="Luo M."/>
            <person name="Kudrna D."/>
            <person name="Wing R.A."/>
            <person name="Meyers B.C."/>
            <person name="Yi K."/>
            <person name="Kong H."/>
            <person name="Lavrijsen P."/>
            <person name="Sunseri F."/>
            <person name="Falavigna A."/>
            <person name="Ye Y."/>
            <person name="Leebens-Mack J.H."/>
            <person name="Chen G."/>
        </authorList>
    </citation>
    <scope>NUCLEOTIDE SEQUENCE [LARGE SCALE GENOMIC DNA]</scope>
    <source>
        <strain evidence="3">cv. DH0086</strain>
    </source>
</reference>
<organism evidence="2 3">
    <name type="scientific">Asparagus officinalis</name>
    <name type="common">Garden asparagus</name>
    <dbReference type="NCBI Taxonomy" id="4686"/>
    <lineage>
        <taxon>Eukaryota</taxon>
        <taxon>Viridiplantae</taxon>
        <taxon>Streptophyta</taxon>
        <taxon>Embryophyta</taxon>
        <taxon>Tracheophyta</taxon>
        <taxon>Spermatophyta</taxon>
        <taxon>Magnoliopsida</taxon>
        <taxon>Liliopsida</taxon>
        <taxon>Asparagales</taxon>
        <taxon>Asparagaceae</taxon>
        <taxon>Asparagoideae</taxon>
        <taxon>Asparagus</taxon>
    </lineage>
</organism>
<dbReference type="Proteomes" id="UP000243459">
    <property type="component" value="Chromosome 1"/>
</dbReference>
<evidence type="ECO:0000313" key="2">
    <source>
        <dbReference type="EMBL" id="ONK80101.1"/>
    </source>
</evidence>
<keyword evidence="3" id="KW-1185">Reference proteome</keyword>
<proteinExistence type="predicted"/>
<dbReference type="EMBL" id="CM007381">
    <property type="protein sequence ID" value="ONK80101.1"/>
    <property type="molecule type" value="Genomic_DNA"/>
</dbReference>
<evidence type="ECO:0000313" key="3">
    <source>
        <dbReference type="Proteomes" id="UP000243459"/>
    </source>
</evidence>
<name>A0A5P1FTR2_ASPOF</name>
<protein>
    <submittedName>
        <fullName evidence="2">Uncharacterized protein</fullName>
    </submittedName>
</protein>
<dbReference type="Gramene" id="ONK80101">
    <property type="protein sequence ID" value="ONK80101"/>
    <property type="gene ID" value="A4U43_C01F13900"/>
</dbReference>
<feature type="compositionally biased region" description="Basic and acidic residues" evidence="1">
    <location>
        <begin position="1"/>
        <end position="10"/>
    </location>
</feature>
<gene>
    <name evidence="2" type="ORF">A4U43_C01F13900</name>
</gene>
<evidence type="ECO:0000256" key="1">
    <source>
        <dbReference type="SAM" id="MobiDB-lite"/>
    </source>
</evidence>
<dbReference type="AlphaFoldDB" id="A0A5P1FTR2"/>
<sequence>MAPKTATDKGKGKKATSSSDEAAALPVFSVISVETTVVLGVAAEVEVIFGVAVEIEVMTTIVPSSPTLLIEVQALASSFCDLVRIHCLRNFQLRGPEHVKTMSSSSEAVVLTPIKSGKVFLE</sequence>
<accession>A0A5P1FTR2</accession>
<feature type="region of interest" description="Disordered" evidence="1">
    <location>
        <begin position="1"/>
        <end position="21"/>
    </location>
</feature>